<name>A0A3M6VGW5_9STRA</name>
<accession>A0A3M6VGW5</accession>
<gene>
    <name evidence="2" type="ORF">DD238_004202</name>
</gene>
<comment type="caution">
    <text evidence="2">The sequence shown here is derived from an EMBL/GenBank/DDBJ whole genome shotgun (WGS) entry which is preliminary data.</text>
</comment>
<evidence type="ECO:0000313" key="3">
    <source>
        <dbReference type="Proteomes" id="UP000282087"/>
    </source>
</evidence>
<keyword evidence="1" id="KW-0175">Coiled coil</keyword>
<dbReference type="Proteomes" id="UP000282087">
    <property type="component" value="Unassembled WGS sequence"/>
</dbReference>
<feature type="coiled-coil region" evidence="1">
    <location>
        <begin position="172"/>
        <end position="222"/>
    </location>
</feature>
<organism evidence="2 3">
    <name type="scientific">Peronospora effusa</name>
    <dbReference type="NCBI Taxonomy" id="542832"/>
    <lineage>
        <taxon>Eukaryota</taxon>
        <taxon>Sar</taxon>
        <taxon>Stramenopiles</taxon>
        <taxon>Oomycota</taxon>
        <taxon>Peronosporomycetes</taxon>
        <taxon>Peronosporales</taxon>
        <taxon>Peronosporaceae</taxon>
        <taxon>Peronospora</taxon>
    </lineage>
</organism>
<protein>
    <submittedName>
        <fullName evidence="2">Uncharacterized protein</fullName>
    </submittedName>
</protein>
<evidence type="ECO:0000313" key="2">
    <source>
        <dbReference type="EMBL" id="RMX66238.1"/>
    </source>
</evidence>
<keyword evidence="3" id="KW-1185">Reference proteome</keyword>
<dbReference type="EMBL" id="QLLG01000211">
    <property type="protein sequence ID" value="RMX66238.1"/>
    <property type="molecule type" value="Genomic_DNA"/>
</dbReference>
<evidence type="ECO:0000256" key="1">
    <source>
        <dbReference type="SAM" id="Coils"/>
    </source>
</evidence>
<proteinExistence type="predicted"/>
<dbReference type="AlphaFoldDB" id="A0A3M6VGW5"/>
<sequence>MYRRFGRQVRHWSSRIKSPSNVSSRSSRPGTVRITKTYGAEKHEAEVDSTLARIIGSDWGDRSRQPVSLPMRIYWIVFTVVLGNGLYTYCTGKDESFLVEKIKKKADEKMKIQENENEFMTLADEKEDSEGKGTIVKSSEQKRTMLPSSGPGLPFMVPNMSLQMNGRHTKSKKDLEQQFEQLCVQQERLQKQICAGEEEVAKDELEHQVRMIDIQKEQIKLQLKRL</sequence>
<reference evidence="2 3" key="1">
    <citation type="submission" date="2018-06" db="EMBL/GenBank/DDBJ databases">
        <title>Comparative genomics of downy mildews reveals potential adaptations to biotrophy.</title>
        <authorList>
            <person name="Fletcher K."/>
            <person name="Klosterman S.J."/>
            <person name="Derevnina L."/>
            <person name="Martin F."/>
            <person name="Koike S."/>
            <person name="Reyes Chin-Wo S."/>
            <person name="Mou B."/>
            <person name="Michelmore R."/>
        </authorList>
    </citation>
    <scope>NUCLEOTIDE SEQUENCE [LARGE SCALE GENOMIC DNA]</scope>
    <source>
        <strain evidence="2 3">R14</strain>
    </source>
</reference>